<dbReference type="InterPro" id="IPR015946">
    <property type="entry name" value="KH_dom-like_a/b"/>
</dbReference>
<evidence type="ECO:0000313" key="3">
    <source>
        <dbReference type="Proteomes" id="UP000190166"/>
    </source>
</evidence>
<name>A0A1T5P920_9BACT</name>
<dbReference type="NCBIfam" id="TIGR03561">
    <property type="entry name" value="organ_hyd_perox"/>
    <property type="match status" value="1"/>
</dbReference>
<dbReference type="RefSeq" id="WP_200817326.1">
    <property type="nucleotide sequence ID" value="NZ_FUZZ01000004.1"/>
</dbReference>
<sequence length="141" mass="14828">MEKIEKLYTAHATATGGRNGHVSSSDGVLDLEVRMPKELGGSGGAYTNPEQLFAAGYAACFDGALNLVIRTQKVTAGTTQVNAEVSLGKNNNGGYGLSVKLLVAIPDVEPKLAQELLEKAHQVCPYSNATRGNIEVELALI</sequence>
<reference evidence="2 3" key="1">
    <citation type="submission" date="2017-02" db="EMBL/GenBank/DDBJ databases">
        <authorList>
            <person name="Peterson S.W."/>
        </authorList>
    </citation>
    <scope>NUCLEOTIDE SEQUENCE [LARGE SCALE GENOMIC DNA]</scope>
    <source>
        <strain evidence="2 3">DSM 18108</strain>
    </source>
</reference>
<keyword evidence="3" id="KW-1185">Reference proteome</keyword>
<dbReference type="InterPro" id="IPR019953">
    <property type="entry name" value="OHR"/>
</dbReference>
<accession>A0A1T5P920</accession>
<dbReference type="EMBL" id="FUZZ01000004">
    <property type="protein sequence ID" value="SKD08858.1"/>
    <property type="molecule type" value="Genomic_DNA"/>
</dbReference>
<dbReference type="Proteomes" id="UP000190166">
    <property type="component" value="Unassembled WGS sequence"/>
</dbReference>
<dbReference type="InterPro" id="IPR036102">
    <property type="entry name" value="OsmC/Ohrsf"/>
</dbReference>
<organism evidence="2 3">
    <name type="scientific">Chitinophaga ginsengisegetis</name>
    <dbReference type="NCBI Taxonomy" id="393003"/>
    <lineage>
        <taxon>Bacteria</taxon>
        <taxon>Pseudomonadati</taxon>
        <taxon>Bacteroidota</taxon>
        <taxon>Chitinophagia</taxon>
        <taxon>Chitinophagales</taxon>
        <taxon>Chitinophagaceae</taxon>
        <taxon>Chitinophaga</taxon>
    </lineage>
</organism>
<evidence type="ECO:0000256" key="1">
    <source>
        <dbReference type="ARBA" id="ARBA00007378"/>
    </source>
</evidence>
<protein>
    <submittedName>
        <fullName evidence="2">Peroxiredoxin, Ohr subfamily</fullName>
    </submittedName>
</protein>
<dbReference type="GO" id="GO:0006979">
    <property type="term" value="P:response to oxidative stress"/>
    <property type="evidence" value="ECO:0007669"/>
    <property type="project" value="InterPro"/>
</dbReference>
<dbReference type="Pfam" id="PF02566">
    <property type="entry name" value="OsmC"/>
    <property type="match status" value="1"/>
</dbReference>
<dbReference type="AlphaFoldDB" id="A0A1T5P920"/>
<proteinExistence type="inferred from homology"/>
<comment type="similarity">
    <text evidence="1">Belongs to the OsmC/Ohr family.</text>
</comment>
<dbReference type="PANTHER" id="PTHR33797:SF2">
    <property type="entry name" value="ORGANIC HYDROPEROXIDE RESISTANCE PROTEIN-LIKE"/>
    <property type="match status" value="1"/>
</dbReference>
<dbReference type="STRING" id="393003.SAMN05660461_4735"/>
<gene>
    <name evidence="2" type="ORF">SAMN05660461_4735</name>
</gene>
<dbReference type="Gene3D" id="3.30.300.20">
    <property type="match status" value="1"/>
</dbReference>
<dbReference type="PANTHER" id="PTHR33797">
    <property type="entry name" value="ORGANIC HYDROPEROXIDE RESISTANCE PROTEIN-LIKE"/>
    <property type="match status" value="1"/>
</dbReference>
<evidence type="ECO:0000313" key="2">
    <source>
        <dbReference type="EMBL" id="SKD08858.1"/>
    </source>
</evidence>
<dbReference type="SUPFAM" id="SSF82784">
    <property type="entry name" value="OsmC-like"/>
    <property type="match status" value="1"/>
</dbReference>
<dbReference type="Gene3D" id="2.20.25.10">
    <property type="match status" value="1"/>
</dbReference>
<dbReference type="InterPro" id="IPR003718">
    <property type="entry name" value="OsmC/Ohr_fam"/>
</dbReference>